<gene>
    <name evidence="1" type="ORF">EX30DRAFT_341616</name>
</gene>
<dbReference type="AlphaFoldDB" id="A0A4S2MUX6"/>
<evidence type="ECO:0000313" key="2">
    <source>
        <dbReference type="Proteomes" id="UP000298138"/>
    </source>
</evidence>
<dbReference type="EMBL" id="ML220125">
    <property type="protein sequence ID" value="TGZ80370.1"/>
    <property type="molecule type" value="Genomic_DNA"/>
</dbReference>
<keyword evidence="2" id="KW-1185">Reference proteome</keyword>
<reference evidence="1 2" key="1">
    <citation type="submission" date="2019-04" db="EMBL/GenBank/DDBJ databases">
        <title>Comparative genomics and transcriptomics to analyze fruiting body development in filamentous ascomycetes.</title>
        <authorList>
            <consortium name="DOE Joint Genome Institute"/>
            <person name="Lutkenhaus R."/>
            <person name="Traeger S."/>
            <person name="Breuer J."/>
            <person name="Kuo A."/>
            <person name="Lipzen A."/>
            <person name="Pangilinan J."/>
            <person name="Dilworth D."/>
            <person name="Sandor L."/>
            <person name="Poggeler S."/>
            <person name="Barry K."/>
            <person name="Grigoriev I.V."/>
            <person name="Nowrousian M."/>
        </authorList>
    </citation>
    <scope>NUCLEOTIDE SEQUENCE [LARGE SCALE GENOMIC DNA]</scope>
    <source>
        <strain evidence="1 2">CBS 389.68</strain>
    </source>
</reference>
<protein>
    <submittedName>
        <fullName evidence="1">Uncharacterized protein</fullName>
    </submittedName>
</protein>
<name>A0A4S2MUX6_9PEZI</name>
<sequence>MAIRVSAVRELFLFRPPIARPIGPVSASIARCLAGLGFSSGLVWRLSVRLRNCDPSWLHNIAILPALSIHLLSQNY</sequence>
<organism evidence="1 2">
    <name type="scientific">Ascodesmis nigricans</name>
    <dbReference type="NCBI Taxonomy" id="341454"/>
    <lineage>
        <taxon>Eukaryota</taxon>
        <taxon>Fungi</taxon>
        <taxon>Dikarya</taxon>
        <taxon>Ascomycota</taxon>
        <taxon>Pezizomycotina</taxon>
        <taxon>Pezizomycetes</taxon>
        <taxon>Pezizales</taxon>
        <taxon>Ascodesmidaceae</taxon>
        <taxon>Ascodesmis</taxon>
    </lineage>
</organism>
<proteinExistence type="predicted"/>
<accession>A0A4S2MUX6</accession>
<dbReference type="InParanoid" id="A0A4S2MUX6"/>
<dbReference type="Proteomes" id="UP000298138">
    <property type="component" value="Unassembled WGS sequence"/>
</dbReference>
<evidence type="ECO:0000313" key="1">
    <source>
        <dbReference type="EMBL" id="TGZ80370.1"/>
    </source>
</evidence>